<dbReference type="EMBL" id="JAMSHJ010000005">
    <property type="protein sequence ID" value="KAI5403146.1"/>
    <property type="molecule type" value="Genomic_DNA"/>
</dbReference>
<dbReference type="AlphaFoldDB" id="A0A9D5ACQ9"/>
<gene>
    <name evidence="1" type="ORF">KIW84_050651</name>
</gene>
<proteinExistence type="predicted"/>
<accession>A0A9D5ACQ9</accession>
<keyword evidence="2" id="KW-1185">Reference proteome</keyword>
<evidence type="ECO:0000313" key="2">
    <source>
        <dbReference type="Proteomes" id="UP001058974"/>
    </source>
</evidence>
<sequence>MEEIRQAVFNLNTNSSPWPGMVPPHYNANNVILIPKSSNADTLPQFRPIVMANFKFKIISKVLVDKLVLIIPGIISEEQRAGEVLSRSTTNLVNSGNLKLIKGTRKNHVQSHVLYSYDFMIFCTVTPSNLLALADFFDKYG</sequence>
<dbReference type="Gramene" id="Psat05G0065100-T1">
    <property type="protein sequence ID" value="KAI5403146.1"/>
    <property type="gene ID" value="KIW84_050651"/>
</dbReference>
<dbReference type="Proteomes" id="UP001058974">
    <property type="component" value="Chromosome 5"/>
</dbReference>
<comment type="caution">
    <text evidence="1">The sequence shown here is derived from an EMBL/GenBank/DDBJ whole genome shotgun (WGS) entry which is preliminary data.</text>
</comment>
<organism evidence="1 2">
    <name type="scientific">Pisum sativum</name>
    <name type="common">Garden pea</name>
    <name type="synonym">Lathyrus oleraceus</name>
    <dbReference type="NCBI Taxonomy" id="3888"/>
    <lineage>
        <taxon>Eukaryota</taxon>
        <taxon>Viridiplantae</taxon>
        <taxon>Streptophyta</taxon>
        <taxon>Embryophyta</taxon>
        <taxon>Tracheophyta</taxon>
        <taxon>Spermatophyta</taxon>
        <taxon>Magnoliopsida</taxon>
        <taxon>eudicotyledons</taxon>
        <taxon>Gunneridae</taxon>
        <taxon>Pentapetalae</taxon>
        <taxon>rosids</taxon>
        <taxon>fabids</taxon>
        <taxon>Fabales</taxon>
        <taxon>Fabaceae</taxon>
        <taxon>Papilionoideae</taxon>
        <taxon>50 kb inversion clade</taxon>
        <taxon>NPAAA clade</taxon>
        <taxon>Hologalegina</taxon>
        <taxon>IRL clade</taxon>
        <taxon>Fabeae</taxon>
        <taxon>Lathyrus</taxon>
    </lineage>
</organism>
<reference evidence="1 2" key="1">
    <citation type="journal article" date="2022" name="Nat. Genet.">
        <title>Improved pea reference genome and pan-genome highlight genomic features and evolutionary characteristics.</title>
        <authorList>
            <person name="Yang T."/>
            <person name="Liu R."/>
            <person name="Luo Y."/>
            <person name="Hu S."/>
            <person name="Wang D."/>
            <person name="Wang C."/>
            <person name="Pandey M.K."/>
            <person name="Ge S."/>
            <person name="Xu Q."/>
            <person name="Li N."/>
            <person name="Li G."/>
            <person name="Huang Y."/>
            <person name="Saxena R.K."/>
            <person name="Ji Y."/>
            <person name="Li M."/>
            <person name="Yan X."/>
            <person name="He Y."/>
            <person name="Liu Y."/>
            <person name="Wang X."/>
            <person name="Xiang C."/>
            <person name="Varshney R.K."/>
            <person name="Ding H."/>
            <person name="Gao S."/>
            <person name="Zong X."/>
        </authorList>
    </citation>
    <scope>NUCLEOTIDE SEQUENCE [LARGE SCALE GENOMIC DNA]</scope>
    <source>
        <strain evidence="1 2">cv. Zhongwan 6</strain>
    </source>
</reference>
<protein>
    <submittedName>
        <fullName evidence="1">Uncharacterized protein</fullName>
    </submittedName>
</protein>
<evidence type="ECO:0000313" key="1">
    <source>
        <dbReference type="EMBL" id="KAI5403146.1"/>
    </source>
</evidence>
<name>A0A9D5ACQ9_PEA</name>